<dbReference type="InterPro" id="IPR058210">
    <property type="entry name" value="SACS/Nov_dom"/>
</dbReference>
<name>A0A9W4WM65_9GLOM</name>
<evidence type="ECO:0000259" key="1">
    <source>
        <dbReference type="Pfam" id="PF25794"/>
    </source>
</evidence>
<keyword evidence="3" id="KW-1185">Reference proteome</keyword>
<accession>A0A9W4WM65</accession>
<protein>
    <submittedName>
        <fullName evidence="2">12382_t:CDS:1</fullName>
    </submittedName>
</protein>
<dbReference type="InterPro" id="IPR052972">
    <property type="entry name" value="Sacsin_chaperone_reg"/>
</dbReference>
<sequence>GVILDVDERMFKDYPNQFAPFRIPCENHYNGTLFRYPLRTEVDSTDSEISDRIYKPDAILEMFDKFYEHESIDSLLFIKYIERISFYEIKNGANELELLYTIQLENADEVREKRRLIAKNIGPMMNLLKSGELKGNNQLDTSYIATFCRQKGDSKENSSWLILNYLDDLLETEKYFQNEFKRSIGDHKFIPNVGLAVPINDLMIAGSLFCFLPLPISTPFPVSVHGYFADCYYKEHEYLVCLVAPILDYNVKDENFLKHLGWNTYPDVRTVLEQLELCYVRSSNGQSPENLKEICNAIYKYMYKAFQKDDKEEFEIMKNDLENKPWIWHNDAFYSADKFVFRLPTEFEDNNSLIVELPPGYISDFKSLFEAMGVRNEIGVKELILIINNMVEGNEERKLSDDEINHNADDAKATNLSVIVDERPKFQHSSKMSLLTKEMDGWQVGFNCAYHLTDLPSIVSREYIIFFDPNEKYLPAQGRPPKRKKGFKINFMKTKFKESFPDQCYPYEALDCNFNEIFNGTLFRLPLRTDQLASDSKITNHVVKIEEILQLFNGVQGNKEMLFLRNIELCSLRHINDHEQVPQPIWQAQIYMSDDHRDIRKSVTDCIQTYQLDIKIEINDILNSKISEIWLLCIGGHERIRSEELENISRRTQIKFPNPPELKGEIFSYLPLSISTNLGVHLNGNFSLSSSRSNVLQFENDVDHKRIIPNNSLNAFVLASTLYDSSIHLFLNTFADKNKFLPPELQNDPVCLEALGRIGLKNQVNSDTYIECAQEIAQEIVIQINQARFPANEIEDRAKTLVLYLYEHVNSLNFNEQQWEIIIEMKFVPSEKNLSPFYYEPKVTTGSSSETEVTPVNLTNIFLTTSAELEKNPTRKPNQIHLQQKRR</sequence>
<feature type="domain" description="Sacsin/Nov" evidence="1">
    <location>
        <begin position="444"/>
        <end position="583"/>
    </location>
</feature>
<dbReference type="Pfam" id="PF25794">
    <property type="entry name" value="SACS"/>
    <property type="match status" value="2"/>
</dbReference>
<proteinExistence type="predicted"/>
<evidence type="ECO:0000313" key="3">
    <source>
        <dbReference type="Proteomes" id="UP001153678"/>
    </source>
</evidence>
<reference evidence="2" key="1">
    <citation type="submission" date="2022-08" db="EMBL/GenBank/DDBJ databases">
        <authorList>
            <person name="Kallberg Y."/>
            <person name="Tangrot J."/>
            <person name="Rosling A."/>
        </authorList>
    </citation>
    <scope>NUCLEOTIDE SEQUENCE</scope>
    <source>
        <strain evidence="2">Wild A</strain>
    </source>
</reference>
<evidence type="ECO:0000313" key="2">
    <source>
        <dbReference type="EMBL" id="CAI2171818.1"/>
    </source>
</evidence>
<gene>
    <name evidence="2" type="ORF">FWILDA_LOCUS5269</name>
</gene>
<comment type="caution">
    <text evidence="2">The sequence shown here is derived from an EMBL/GenBank/DDBJ whole genome shotgun (WGS) entry which is preliminary data.</text>
</comment>
<feature type="non-terminal residue" evidence="2">
    <location>
        <position position="1"/>
    </location>
</feature>
<dbReference type="AlphaFoldDB" id="A0A9W4WM65"/>
<feature type="domain" description="Sacsin/Nov" evidence="1">
    <location>
        <begin position="8"/>
        <end position="100"/>
    </location>
</feature>
<dbReference type="OrthoDB" id="1262810at2759"/>
<organism evidence="2 3">
    <name type="scientific">Funneliformis geosporum</name>
    <dbReference type="NCBI Taxonomy" id="1117311"/>
    <lineage>
        <taxon>Eukaryota</taxon>
        <taxon>Fungi</taxon>
        <taxon>Fungi incertae sedis</taxon>
        <taxon>Mucoromycota</taxon>
        <taxon>Glomeromycotina</taxon>
        <taxon>Glomeromycetes</taxon>
        <taxon>Glomerales</taxon>
        <taxon>Glomeraceae</taxon>
        <taxon>Funneliformis</taxon>
    </lineage>
</organism>
<dbReference type="GO" id="GO:0030544">
    <property type="term" value="F:Hsp70 protein binding"/>
    <property type="evidence" value="ECO:0007669"/>
    <property type="project" value="TreeGrafter"/>
</dbReference>
<dbReference type="PANTHER" id="PTHR15600">
    <property type="entry name" value="SACSIN"/>
    <property type="match status" value="1"/>
</dbReference>
<dbReference type="EMBL" id="CAMKVN010000865">
    <property type="protein sequence ID" value="CAI2171818.1"/>
    <property type="molecule type" value="Genomic_DNA"/>
</dbReference>
<dbReference type="Proteomes" id="UP001153678">
    <property type="component" value="Unassembled WGS sequence"/>
</dbReference>
<dbReference type="PANTHER" id="PTHR15600:SF42">
    <property type="entry name" value="SACSIN"/>
    <property type="match status" value="1"/>
</dbReference>